<feature type="domain" description="Glycosyltransferase N-terminal" evidence="6">
    <location>
        <begin position="11"/>
        <end position="236"/>
    </location>
</feature>
<dbReference type="PANTHER" id="PTHR48044:SF48">
    <property type="entry name" value="GLYCOSYLTRANSFERASE"/>
    <property type="match status" value="1"/>
</dbReference>
<evidence type="ECO:0000256" key="4">
    <source>
        <dbReference type="RuleBase" id="RU003718"/>
    </source>
</evidence>
<evidence type="ECO:0000256" key="5">
    <source>
        <dbReference type="RuleBase" id="RU362057"/>
    </source>
</evidence>
<reference evidence="7" key="2">
    <citation type="journal article" date="2024" name="Plant">
        <title>Genomic evolution and insights into agronomic trait innovations of Sesamum species.</title>
        <authorList>
            <person name="Miao H."/>
            <person name="Wang L."/>
            <person name="Qu L."/>
            <person name="Liu H."/>
            <person name="Sun Y."/>
            <person name="Le M."/>
            <person name="Wang Q."/>
            <person name="Wei S."/>
            <person name="Zheng Y."/>
            <person name="Lin W."/>
            <person name="Duan Y."/>
            <person name="Cao H."/>
            <person name="Xiong S."/>
            <person name="Wang X."/>
            <person name="Wei L."/>
            <person name="Li C."/>
            <person name="Ma Q."/>
            <person name="Ju M."/>
            <person name="Zhao R."/>
            <person name="Li G."/>
            <person name="Mu C."/>
            <person name="Tian Q."/>
            <person name="Mei H."/>
            <person name="Zhang T."/>
            <person name="Gao T."/>
            <person name="Zhang H."/>
        </authorList>
    </citation>
    <scope>NUCLEOTIDE SEQUENCE</scope>
    <source>
        <strain evidence="7">3651</strain>
    </source>
</reference>
<dbReference type="Pfam" id="PF26168">
    <property type="entry name" value="Glyco_transf_N"/>
    <property type="match status" value="1"/>
</dbReference>
<dbReference type="CDD" id="cd03784">
    <property type="entry name" value="GT1_Gtf-like"/>
    <property type="match status" value="1"/>
</dbReference>
<keyword evidence="3 4" id="KW-0808">Transferase</keyword>
<dbReference type="FunFam" id="3.40.50.2000:FF:000060">
    <property type="entry name" value="Glycosyltransferase"/>
    <property type="match status" value="1"/>
</dbReference>
<keyword evidence="8" id="KW-1185">Reference proteome</keyword>
<accession>A0AAE2C8I5</accession>
<evidence type="ECO:0000313" key="8">
    <source>
        <dbReference type="Proteomes" id="UP001293254"/>
    </source>
</evidence>
<dbReference type="EC" id="2.4.1.-" evidence="5"/>
<evidence type="ECO:0000256" key="1">
    <source>
        <dbReference type="ARBA" id="ARBA00009995"/>
    </source>
</evidence>
<dbReference type="EMBL" id="JACGWO010000013">
    <property type="protein sequence ID" value="KAK4412926.1"/>
    <property type="molecule type" value="Genomic_DNA"/>
</dbReference>
<gene>
    <name evidence="7" type="ORF">Salat_2939800</name>
</gene>
<proteinExistence type="inferred from homology"/>
<comment type="similarity">
    <text evidence="1 4">Belongs to the UDP-glycosyltransferase family.</text>
</comment>
<dbReference type="Pfam" id="PF00201">
    <property type="entry name" value="UDPGT"/>
    <property type="match status" value="1"/>
</dbReference>
<evidence type="ECO:0000256" key="3">
    <source>
        <dbReference type="ARBA" id="ARBA00022679"/>
    </source>
</evidence>
<dbReference type="SUPFAM" id="SSF53756">
    <property type="entry name" value="UDP-Glycosyltransferase/glycogen phosphorylase"/>
    <property type="match status" value="1"/>
</dbReference>
<dbReference type="AlphaFoldDB" id="A0AAE2C8I5"/>
<evidence type="ECO:0000256" key="2">
    <source>
        <dbReference type="ARBA" id="ARBA00022676"/>
    </source>
</evidence>
<dbReference type="PANTHER" id="PTHR48044">
    <property type="entry name" value="GLYCOSYLTRANSFERASE"/>
    <property type="match status" value="1"/>
</dbReference>
<evidence type="ECO:0000313" key="7">
    <source>
        <dbReference type="EMBL" id="KAK4412926.1"/>
    </source>
</evidence>
<protein>
    <recommendedName>
        <fullName evidence="5">Glycosyltransferase</fullName>
        <ecNumber evidence="5">2.4.1.-</ecNumber>
    </recommendedName>
</protein>
<organism evidence="7 8">
    <name type="scientific">Sesamum alatum</name>
    <dbReference type="NCBI Taxonomy" id="300844"/>
    <lineage>
        <taxon>Eukaryota</taxon>
        <taxon>Viridiplantae</taxon>
        <taxon>Streptophyta</taxon>
        <taxon>Embryophyta</taxon>
        <taxon>Tracheophyta</taxon>
        <taxon>Spermatophyta</taxon>
        <taxon>Magnoliopsida</taxon>
        <taxon>eudicotyledons</taxon>
        <taxon>Gunneridae</taxon>
        <taxon>Pentapetalae</taxon>
        <taxon>asterids</taxon>
        <taxon>lamiids</taxon>
        <taxon>Lamiales</taxon>
        <taxon>Pedaliaceae</taxon>
        <taxon>Sesamum</taxon>
    </lineage>
</organism>
<evidence type="ECO:0000259" key="6">
    <source>
        <dbReference type="Pfam" id="PF26168"/>
    </source>
</evidence>
<name>A0AAE2C8I5_9LAMI</name>
<dbReference type="InterPro" id="IPR035595">
    <property type="entry name" value="UDP_glycos_trans_CS"/>
</dbReference>
<dbReference type="InterPro" id="IPR058980">
    <property type="entry name" value="Glyco_transf_N"/>
</dbReference>
<dbReference type="GO" id="GO:0016138">
    <property type="term" value="P:glycoside biosynthetic process"/>
    <property type="evidence" value="ECO:0007669"/>
    <property type="project" value="UniProtKB-ARBA"/>
</dbReference>
<sequence>MEPGGEHHDLQVAVVMVPFPSQSHLNQLLQLSGLIASYGLQVHFVGTATHNRQAKLRSNSLKPDSRIQFHDLPTPPIAALDPDPNTSGKVPLHTYPAFQAYANLREPILGLVEELSLKTRRVVIIYDWLVFEAVRDAVSVQNVESYAFNCLPAFNHFFVLWEAMGKPFEVEGPLKNPPPVGEFMAEELIQCIVTSTFKERGGDIHNTCRLIDGTYIDLLSREEINGSSKPQWAIRPTFLQADLTANNDRKAQHKCLEWLDKQAPGSVIYVSFGTTTSFTNEEAGEIAVGLEQSRQKFILVLKDADKADIFAGEDRKIELPEGFEERVQENGMVVRDWVPQLEILAHKSIGGFMSHCGWNSCFESLLTGVPVAAWPMHSDQPLNALFLTRVLKTGLVVREWAQRKELMTASVIKNVVERLMASEEGREIRKRAKELSAAIKVSMDEGGEAGCWEIESFIAHITR</sequence>
<dbReference type="InterPro" id="IPR002213">
    <property type="entry name" value="UDP_glucos_trans"/>
</dbReference>
<dbReference type="Gene3D" id="3.40.50.2000">
    <property type="entry name" value="Glycogen Phosphorylase B"/>
    <property type="match status" value="2"/>
</dbReference>
<keyword evidence="2 4" id="KW-0328">Glycosyltransferase</keyword>
<dbReference type="Proteomes" id="UP001293254">
    <property type="component" value="Unassembled WGS sequence"/>
</dbReference>
<dbReference type="PROSITE" id="PS00375">
    <property type="entry name" value="UDPGT"/>
    <property type="match status" value="1"/>
</dbReference>
<reference evidence="7" key="1">
    <citation type="submission" date="2020-06" db="EMBL/GenBank/DDBJ databases">
        <authorList>
            <person name="Li T."/>
            <person name="Hu X."/>
            <person name="Zhang T."/>
            <person name="Song X."/>
            <person name="Zhang H."/>
            <person name="Dai N."/>
            <person name="Sheng W."/>
            <person name="Hou X."/>
            <person name="Wei L."/>
        </authorList>
    </citation>
    <scope>NUCLEOTIDE SEQUENCE</scope>
    <source>
        <strain evidence="7">3651</strain>
        <tissue evidence="7">Leaf</tissue>
    </source>
</reference>
<comment type="caution">
    <text evidence="7">The sequence shown here is derived from an EMBL/GenBank/DDBJ whole genome shotgun (WGS) entry which is preliminary data.</text>
</comment>
<dbReference type="GO" id="GO:0008194">
    <property type="term" value="F:UDP-glycosyltransferase activity"/>
    <property type="evidence" value="ECO:0007669"/>
    <property type="project" value="InterPro"/>
</dbReference>